<evidence type="ECO:0000259" key="5">
    <source>
        <dbReference type="Pfam" id="PF25137"/>
    </source>
</evidence>
<keyword evidence="7" id="KW-1185">Reference proteome</keyword>
<feature type="domain" description="Alcohol dehydrogenase iron-type/glycerol dehydrogenase GldA" evidence="4">
    <location>
        <begin position="12"/>
        <end position="154"/>
    </location>
</feature>
<name>A0A221T050_9DEIO</name>
<evidence type="ECO:0000256" key="2">
    <source>
        <dbReference type="ARBA" id="ARBA00023002"/>
    </source>
</evidence>
<dbReference type="InterPro" id="IPR039697">
    <property type="entry name" value="Alcohol_dehydrogenase_Fe"/>
</dbReference>
<gene>
    <name evidence="6" type="ORF">DFI_13885</name>
</gene>
<dbReference type="GO" id="GO:0018506">
    <property type="term" value="F:maleylacetate reductase activity"/>
    <property type="evidence" value="ECO:0007669"/>
    <property type="project" value="InterPro"/>
</dbReference>
<dbReference type="EMBL" id="CP021082">
    <property type="protein sequence ID" value="ASN82282.1"/>
    <property type="molecule type" value="Genomic_DNA"/>
</dbReference>
<dbReference type="STRING" id="317577.GCA_000419625_02906"/>
<dbReference type="Gene3D" id="1.20.1090.10">
    <property type="entry name" value="Dehydroquinate synthase-like - alpha domain"/>
    <property type="match status" value="1"/>
</dbReference>
<dbReference type="Gene3D" id="3.40.50.1970">
    <property type="match status" value="1"/>
</dbReference>
<protein>
    <submittedName>
        <fullName evidence="6">Maleylacetate reductase</fullName>
    </submittedName>
</protein>
<dbReference type="InterPro" id="IPR001670">
    <property type="entry name" value="ADH_Fe/GldA"/>
</dbReference>
<evidence type="ECO:0000313" key="7">
    <source>
        <dbReference type="Proteomes" id="UP000259030"/>
    </source>
</evidence>
<evidence type="ECO:0000256" key="3">
    <source>
        <dbReference type="ARBA" id="ARBA00023027"/>
    </source>
</evidence>
<feature type="domain" description="Fe-containing alcohol dehydrogenase-like C-terminal" evidence="5">
    <location>
        <begin position="167"/>
        <end position="348"/>
    </location>
</feature>
<dbReference type="InterPro" id="IPR056798">
    <property type="entry name" value="ADH_Fe_C"/>
</dbReference>
<dbReference type="GO" id="GO:0046872">
    <property type="term" value="F:metal ion binding"/>
    <property type="evidence" value="ECO:0007669"/>
    <property type="project" value="InterPro"/>
</dbReference>
<dbReference type="GO" id="GO:0004022">
    <property type="term" value="F:alcohol dehydrogenase (NAD+) activity"/>
    <property type="evidence" value="ECO:0007669"/>
    <property type="project" value="TreeGrafter"/>
</dbReference>
<reference evidence="6 7" key="1">
    <citation type="submission" date="2017-05" db="EMBL/GenBank/DDBJ databases">
        <title>The complete genome sequence of Deinococcus ficus isolated from the rhizosphere of the Ficus religiosa L. in Taiwan.</title>
        <authorList>
            <person name="Wu K.-M."/>
            <person name="Liao T.-L."/>
            <person name="Liu Y.-M."/>
            <person name="Young C.-C."/>
            <person name="Tsai S.-F."/>
        </authorList>
    </citation>
    <scope>NUCLEOTIDE SEQUENCE [LARGE SCALE GENOMIC DNA]</scope>
    <source>
        <strain evidence="6 7">CC-FR2-10</strain>
        <plasmid evidence="7">pdfi1</plasmid>
    </source>
</reference>
<dbReference type="PANTHER" id="PTHR11496:SF102">
    <property type="entry name" value="ALCOHOL DEHYDROGENASE 4"/>
    <property type="match status" value="1"/>
</dbReference>
<dbReference type="AlphaFoldDB" id="A0A221T050"/>
<dbReference type="RefSeq" id="WP_043779403.1">
    <property type="nucleotide sequence ID" value="NZ_CP021082.1"/>
</dbReference>
<dbReference type="SUPFAM" id="SSF56796">
    <property type="entry name" value="Dehydroquinate synthase-like"/>
    <property type="match status" value="1"/>
</dbReference>
<keyword evidence="6" id="KW-0614">Plasmid</keyword>
<keyword evidence="2" id="KW-0560">Oxidoreductase</keyword>
<proteinExistence type="inferred from homology"/>
<evidence type="ECO:0000256" key="1">
    <source>
        <dbReference type="ARBA" id="ARBA00007358"/>
    </source>
</evidence>
<evidence type="ECO:0000313" key="6">
    <source>
        <dbReference type="EMBL" id="ASN82282.1"/>
    </source>
</evidence>
<comment type="similarity">
    <text evidence="1">Belongs to the iron-containing alcohol dehydrogenase family.</text>
</comment>
<evidence type="ECO:0000259" key="4">
    <source>
        <dbReference type="Pfam" id="PF00465"/>
    </source>
</evidence>
<dbReference type="Pfam" id="PF25137">
    <property type="entry name" value="ADH_Fe_C"/>
    <property type="match status" value="1"/>
</dbReference>
<dbReference type="PANTHER" id="PTHR11496">
    <property type="entry name" value="ALCOHOL DEHYDROGENASE"/>
    <property type="match status" value="1"/>
</dbReference>
<dbReference type="Proteomes" id="UP000259030">
    <property type="component" value="Plasmid pDFI1"/>
</dbReference>
<geneLocation type="plasmid" evidence="7">
    <name>pdfi1</name>
</geneLocation>
<dbReference type="CDD" id="cd08177">
    <property type="entry name" value="MAR"/>
    <property type="match status" value="1"/>
</dbReference>
<accession>A0A221T050</accession>
<dbReference type="InterPro" id="IPR034786">
    <property type="entry name" value="MAR"/>
</dbReference>
<dbReference type="Pfam" id="PF00465">
    <property type="entry name" value="Fe-ADH"/>
    <property type="match status" value="1"/>
</dbReference>
<dbReference type="KEGG" id="dfc:DFI_13885"/>
<organism evidence="6 7">
    <name type="scientific">Deinococcus ficus</name>
    <dbReference type="NCBI Taxonomy" id="317577"/>
    <lineage>
        <taxon>Bacteria</taxon>
        <taxon>Thermotogati</taxon>
        <taxon>Deinococcota</taxon>
        <taxon>Deinococci</taxon>
        <taxon>Deinococcales</taxon>
        <taxon>Deinococcaceae</taxon>
        <taxon>Deinococcus</taxon>
    </lineage>
</organism>
<keyword evidence="3" id="KW-0520">NAD</keyword>
<sequence>MTTLPFTFEPLPTRVIFGPGSRDQLTAEVQRLGVRQVLVLSTPGQAGRAGELAAQLGDLAAGTFSGAVMHTPLRVTEQALDQVRHLRADGLVAFGGGSTTGLSKAIALRTDLPQLILPTTYAGSEMTPILGETQGGRKTTRRTQAVLPETVIYDVELTLTLPPAVSASSGVNAVAHAAEALYARNGNPVTTLMAEEALRALSQALPVIVREPQNPEARSQAMLGAWLAGSVLGSVDMALHHKLAHVLGGTFNLPHAELHAALLPHTIAYNAPAVPAAVQRMARALGTRDAAQGLYELNRTLGIEPALQALGMPESGLSQAAALAVQAPYPNPAPLEERALLALLRRAWAGDPPQ</sequence>